<sequence>MTEGIRLEPRGWLDRALEQPTANTHIITHNTTDDSVGNWLSHGLVGGDRTHLGAARAADDPSSLYGGSLGLQTGQATGRGNPRTHKLHTKSRITIASLNMRGYGRPVAGQAPDKWMTINQVLRDSKVAILALQETHLTTERVSDLNSLFEATMKVIAYPDEENPTGARGVAFALNKRLINTEDITVYKLLPGRALAIQLLWTGGRKLSVLNIYAPNDMQESTLFWGRVHETLTAHRVPGPDVMLGDMNMVEHLIDRLPQRRDPEETVLALTSLLARLHMVDGWRVNNRGTRGFSYLQTSTGSQSRLDRIYLTRSLMEHADEWNITGAGISTDHRMPVVALANYNEPFVGKGRWALPATLLADKKFLDIMKKEGFKLQDEISAILDRTSTHNSQLVWSAFKKRLKDAARTRAKERMPKLDRQIERLNADLRATLDRPGEVAPDQQSHAAILQDKIAALEIARFGSKRVRVNANDWLKGETISRYWTRQN</sequence>
<evidence type="ECO:0000256" key="5">
    <source>
        <dbReference type="ARBA" id="ARBA00022842"/>
    </source>
</evidence>
<name>A0A5C3P2B2_9APHY</name>
<feature type="domain" description="Endonuclease/exonuclease/phosphatase" evidence="7">
    <location>
        <begin position="97"/>
        <end position="333"/>
    </location>
</feature>
<dbReference type="InterPro" id="IPR005135">
    <property type="entry name" value="Endo/exonuclease/phosphatase"/>
</dbReference>
<dbReference type="CDD" id="cd09076">
    <property type="entry name" value="L1-EN"/>
    <property type="match status" value="1"/>
</dbReference>
<dbReference type="GO" id="GO:0005634">
    <property type="term" value="C:nucleus"/>
    <property type="evidence" value="ECO:0007669"/>
    <property type="project" value="TreeGrafter"/>
</dbReference>
<comment type="similarity">
    <text evidence="2">Belongs to the DNA repair enzymes AP/ExoA family.</text>
</comment>
<dbReference type="InParanoid" id="A0A5C3P2B2"/>
<dbReference type="Gene3D" id="3.60.10.10">
    <property type="entry name" value="Endonuclease/exonuclease/phosphatase"/>
    <property type="match status" value="1"/>
</dbReference>
<evidence type="ECO:0000256" key="3">
    <source>
        <dbReference type="ARBA" id="ARBA00022723"/>
    </source>
</evidence>
<keyword evidence="4" id="KW-0378">Hydrolase</keyword>
<evidence type="ECO:0000313" key="9">
    <source>
        <dbReference type="Proteomes" id="UP000308197"/>
    </source>
</evidence>
<dbReference type="PANTHER" id="PTHR22748:SF26">
    <property type="entry name" value="ENDONUCLEASE_EXONUCLEASE_PHOSPHATASE DOMAIN-CONTAINING PROTEIN"/>
    <property type="match status" value="1"/>
</dbReference>
<dbReference type="Pfam" id="PF03372">
    <property type="entry name" value="Exo_endo_phos"/>
    <property type="match status" value="1"/>
</dbReference>
<dbReference type="InterPro" id="IPR004808">
    <property type="entry name" value="AP_endonuc_1"/>
</dbReference>
<gene>
    <name evidence="8" type="ORF">K466DRAFT_498513</name>
</gene>
<feature type="non-terminal residue" evidence="8">
    <location>
        <position position="488"/>
    </location>
</feature>
<dbReference type="AlphaFoldDB" id="A0A5C3P2B2"/>
<dbReference type="GO" id="GO:0008081">
    <property type="term" value="F:phosphoric diester hydrolase activity"/>
    <property type="evidence" value="ECO:0007669"/>
    <property type="project" value="TreeGrafter"/>
</dbReference>
<comment type="cofactor">
    <cofactor evidence="1">
        <name>Mg(2+)</name>
        <dbReference type="ChEBI" id="CHEBI:18420"/>
    </cofactor>
</comment>
<evidence type="ECO:0000256" key="6">
    <source>
        <dbReference type="SAM" id="Coils"/>
    </source>
</evidence>
<evidence type="ECO:0000256" key="1">
    <source>
        <dbReference type="ARBA" id="ARBA00001946"/>
    </source>
</evidence>
<dbReference type="STRING" id="1314778.A0A5C3P2B2"/>
<proteinExistence type="inferred from homology"/>
<keyword evidence="6" id="KW-0175">Coiled coil</keyword>
<evidence type="ECO:0000259" key="7">
    <source>
        <dbReference type="Pfam" id="PF03372"/>
    </source>
</evidence>
<keyword evidence="5" id="KW-0460">Magnesium</keyword>
<dbReference type="GO" id="GO:0003906">
    <property type="term" value="F:DNA-(apurinic or apyrimidinic site) endonuclease activity"/>
    <property type="evidence" value="ECO:0007669"/>
    <property type="project" value="TreeGrafter"/>
</dbReference>
<dbReference type="InterPro" id="IPR036691">
    <property type="entry name" value="Endo/exonu/phosph_ase_sf"/>
</dbReference>
<dbReference type="EMBL" id="ML211395">
    <property type="protein sequence ID" value="TFK83412.1"/>
    <property type="molecule type" value="Genomic_DNA"/>
</dbReference>
<evidence type="ECO:0000256" key="2">
    <source>
        <dbReference type="ARBA" id="ARBA00007092"/>
    </source>
</evidence>
<reference evidence="8 9" key="1">
    <citation type="journal article" date="2019" name="Nat. Ecol. Evol.">
        <title>Megaphylogeny resolves global patterns of mushroom evolution.</title>
        <authorList>
            <person name="Varga T."/>
            <person name="Krizsan K."/>
            <person name="Foldi C."/>
            <person name="Dima B."/>
            <person name="Sanchez-Garcia M."/>
            <person name="Sanchez-Ramirez S."/>
            <person name="Szollosi G.J."/>
            <person name="Szarkandi J.G."/>
            <person name="Papp V."/>
            <person name="Albert L."/>
            <person name="Andreopoulos W."/>
            <person name="Angelini C."/>
            <person name="Antonin V."/>
            <person name="Barry K.W."/>
            <person name="Bougher N.L."/>
            <person name="Buchanan P."/>
            <person name="Buyck B."/>
            <person name="Bense V."/>
            <person name="Catcheside P."/>
            <person name="Chovatia M."/>
            <person name="Cooper J."/>
            <person name="Damon W."/>
            <person name="Desjardin D."/>
            <person name="Finy P."/>
            <person name="Geml J."/>
            <person name="Haridas S."/>
            <person name="Hughes K."/>
            <person name="Justo A."/>
            <person name="Karasinski D."/>
            <person name="Kautmanova I."/>
            <person name="Kiss B."/>
            <person name="Kocsube S."/>
            <person name="Kotiranta H."/>
            <person name="LaButti K.M."/>
            <person name="Lechner B.E."/>
            <person name="Liimatainen K."/>
            <person name="Lipzen A."/>
            <person name="Lukacs Z."/>
            <person name="Mihaltcheva S."/>
            <person name="Morgado L.N."/>
            <person name="Niskanen T."/>
            <person name="Noordeloos M.E."/>
            <person name="Ohm R.A."/>
            <person name="Ortiz-Santana B."/>
            <person name="Ovrebo C."/>
            <person name="Racz N."/>
            <person name="Riley R."/>
            <person name="Savchenko A."/>
            <person name="Shiryaev A."/>
            <person name="Soop K."/>
            <person name="Spirin V."/>
            <person name="Szebenyi C."/>
            <person name="Tomsovsky M."/>
            <person name="Tulloss R.E."/>
            <person name="Uehling J."/>
            <person name="Grigoriev I.V."/>
            <person name="Vagvolgyi C."/>
            <person name="Papp T."/>
            <person name="Martin F.M."/>
            <person name="Miettinen O."/>
            <person name="Hibbett D.S."/>
            <person name="Nagy L.G."/>
        </authorList>
    </citation>
    <scope>NUCLEOTIDE SEQUENCE [LARGE SCALE GENOMIC DNA]</scope>
    <source>
        <strain evidence="8 9">HHB13444</strain>
    </source>
</reference>
<accession>A0A5C3P2B2</accession>
<dbReference type="GO" id="GO:0006284">
    <property type="term" value="P:base-excision repair"/>
    <property type="evidence" value="ECO:0007669"/>
    <property type="project" value="TreeGrafter"/>
</dbReference>
<evidence type="ECO:0000313" key="8">
    <source>
        <dbReference type="EMBL" id="TFK83412.1"/>
    </source>
</evidence>
<keyword evidence="9" id="KW-1185">Reference proteome</keyword>
<dbReference type="GO" id="GO:0008311">
    <property type="term" value="F:double-stranded DNA 3'-5' DNA exonuclease activity"/>
    <property type="evidence" value="ECO:0007669"/>
    <property type="project" value="TreeGrafter"/>
</dbReference>
<dbReference type="SUPFAM" id="SSF56219">
    <property type="entry name" value="DNase I-like"/>
    <property type="match status" value="1"/>
</dbReference>
<protein>
    <submittedName>
        <fullName evidence="8">DNase I-like protein</fullName>
    </submittedName>
</protein>
<dbReference type="Proteomes" id="UP000308197">
    <property type="component" value="Unassembled WGS sequence"/>
</dbReference>
<dbReference type="GO" id="GO:0046872">
    <property type="term" value="F:metal ion binding"/>
    <property type="evidence" value="ECO:0007669"/>
    <property type="project" value="UniProtKB-KW"/>
</dbReference>
<evidence type="ECO:0000256" key="4">
    <source>
        <dbReference type="ARBA" id="ARBA00022801"/>
    </source>
</evidence>
<organism evidence="8 9">
    <name type="scientific">Polyporus arcularius HHB13444</name>
    <dbReference type="NCBI Taxonomy" id="1314778"/>
    <lineage>
        <taxon>Eukaryota</taxon>
        <taxon>Fungi</taxon>
        <taxon>Dikarya</taxon>
        <taxon>Basidiomycota</taxon>
        <taxon>Agaricomycotina</taxon>
        <taxon>Agaricomycetes</taxon>
        <taxon>Polyporales</taxon>
        <taxon>Polyporaceae</taxon>
        <taxon>Polyporus</taxon>
    </lineage>
</organism>
<feature type="coiled-coil region" evidence="6">
    <location>
        <begin position="408"/>
        <end position="435"/>
    </location>
</feature>
<dbReference type="PANTHER" id="PTHR22748">
    <property type="entry name" value="AP ENDONUCLEASE"/>
    <property type="match status" value="1"/>
</dbReference>
<keyword evidence="3" id="KW-0479">Metal-binding</keyword>